<organism evidence="1 2">
    <name type="scientific">Halorubrum ejinorense</name>
    <dbReference type="NCBI Taxonomy" id="425309"/>
    <lineage>
        <taxon>Archaea</taxon>
        <taxon>Methanobacteriati</taxon>
        <taxon>Methanobacteriota</taxon>
        <taxon>Stenosarchaea group</taxon>
        <taxon>Halobacteria</taxon>
        <taxon>Halobacteriales</taxon>
        <taxon>Haloferacaceae</taxon>
        <taxon>Halorubrum</taxon>
    </lineage>
</organism>
<evidence type="ECO:0008006" key="3">
    <source>
        <dbReference type="Google" id="ProtNLM"/>
    </source>
</evidence>
<gene>
    <name evidence="1" type="ORF">ABNG02_06280</name>
</gene>
<reference evidence="1 2" key="1">
    <citation type="submission" date="2024-06" db="EMBL/GenBank/DDBJ databases">
        <title>Halorubrum miltondacostae sp. nov., a potential PHA producer isolated from an inland solar saltern in Rio Maior, Portugal.</title>
        <authorList>
            <person name="Albuquerque L."/>
            <person name="Viver T."/>
            <person name="Barroso C."/>
            <person name="Claudino R."/>
            <person name="Galvan M."/>
            <person name="Simoes G."/>
            <person name="Lobo Da Cunha A."/>
            <person name="Egas C."/>
        </authorList>
    </citation>
    <scope>NUCLEOTIDE SEQUENCE [LARGE SCALE GENOMIC DNA]</scope>
    <source>
        <strain evidence="1 2">DSM 18646</strain>
    </source>
</reference>
<keyword evidence="2" id="KW-1185">Reference proteome</keyword>
<dbReference type="EMBL" id="JBEDNW010000003">
    <property type="protein sequence ID" value="MEZ3166929.1"/>
    <property type="molecule type" value="Genomic_DNA"/>
</dbReference>
<sequence>MTPPSTHTFMCPECRRSIEVDDAMRATLLETGCVICGAPVTEEDIGGAATAH</sequence>
<dbReference type="Pfam" id="PF24441">
    <property type="entry name" value="DUF7560"/>
    <property type="match status" value="1"/>
</dbReference>
<comment type="caution">
    <text evidence="1">The sequence shown here is derived from an EMBL/GenBank/DDBJ whole genome shotgun (WGS) entry which is preliminary data.</text>
</comment>
<dbReference type="RefSeq" id="WP_343779134.1">
    <property type="nucleotide sequence ID" value="NZ_BAAADQ010000013.1"/>
</dbReference>
<protein>
    <recommendedName>
        <fullName evidence="3">Small CPxCG-related zinc finger protein</fullName>
    </recommendedName>
</protein>
<proteinExistence type="predicted"/>
<accession>A0ABV4IN72</accession>
<evidence type="ECO:0000313" key="1">
    <source>
        <dbReference type="EMBL" id="MEZ3166929.1"/>
    </source>
</evidence>
<evidence type="ECO:0000313" key="2">
    <source>
        <dbReference type="Proteomes" id="UP001567571"/>
    </source>
</evidence>
<dbReference type="InterPro" id="IPR055982">
    <property type="entry name" value="DUF7560"/>
</dbReference>
<dbReference type="Proteomes" id="UP001567571">
    <property type="component" value="Unassembled WGS sequence"/>
</dbReference>
<name>A0ABV4IN72_9EURY</name>